<dbReference type="KEGG" id="nsr:NS506_06532"/>
<gene>
    <name evidence="1" type="ORF">NS506_06532</name>
</gene>
<dbReference type="AlphaFoldDB" id="A0ABC8B2W8"/>
<name>A0ABC8B2W8_9NOCA</name>
<dbReference type="EMBL" id="CP017839">
    <property type="protein sequence ID" value="APB00565.1"/>
    <property type="molecule type" value="Genomic_DNA"/>
</dbReference>
<sequence length="32" mass="3644">MPCNADVGVRIDPDVYTERNTDSTEAESIRWC</sequence>
<evidence type="ECO:0000313" key="1">
    <source>
        <dbReference type="EMBL" id="APB00565.1"/>
    </source>
</evidence>
<evidence type="ECO:0000313" key="2">
    <source>
        <dbReference type="Proteomes" id="UP000180166"/>
    </source>
</evidence>
<reference evidence="1 2" key="1">
    <citation type="submission" date="2016-10" db="EMBL/GenBank/DDBJ databases">
        <title>Genome sequence of Nocardia seriolae strain EM150506, isolated from Anguila japonica.</title>
        <authorList>
            <person name="Han H.-J."/>
        </authorList>
    </citation>
    <scope>NUCLEOTIDE SEQUENCE [LARGE SCALE GENOMIC DNA]</scope>
    <source>
        <strain evidence="1 2">EM150506</strain>
    </source>
</reference>
<proteinExistence type="predicted"/>
<accession>A0ABC8B2W8</accession>
<dbReference type="Proteomes" id="UP000180166">
    <property type="component" value="Chromosome"/>
</dbReference>
<protein>
    <submittedName>
        <fullName evidence="1">Uncharacterized protein</fullName>
    </submittedName>
</protein>
<organism evidence="1 2">
    <name type="scientific">Nocardia seriolae</name>
    <dbReference type="NCBI Taxonomy" id="37332"/>
    <lineage>
        <taxon>Bacteria</taxon>
        <taxon>Bacillati</taxon>
        <taxon>Actinomycetota</taxon>
        <taxon>Actinomycetes</taxon>
        <taxon>Mycobacteriales</taxon>
        <taxon>Nocardiaceae</taxon>
        <taxon>Nocardia</taxon>
    </lineage>
</organism>